<dbReference type="SMART" id="SM00342">
    <property type="entry name" value="HTH_ARAC"/>
    <property type="match status" value="1"/>
</dbReference>
<protein>
    <submittedName>
        <fullName evidence="5">AraC family transcriptional regulator</fullName>
    </submittedName>
</protein>
<dbReference type="Pfam" id="PF14525">
    <property type="entry name" value="AraC_binding_2"/>
    <property type="match status" value="1"/>
</dbReference>
<keyword evidence="1" id="KW-0805">Transcription regulation</keyword>
<dbReference type="InterPro" id="IPR018060">
    <property type="entry name" value="HTH_AraC"/>
</dbReference>
<keyword evidence="2" id="KW-0238">DNA-binding</keyword>
<dbReference type="PROSITE" id="PS01124">
    <property type="entry name" value="HTH_ARAC_FAMILY_2"/>
    <property type="match status" value="1"/>
</dbReference>
<dbReference type="InterPro" id="IPR050204">
    <property type="entry name" value="AraC_XylS_family_regulators"/>
</dbReference>
<dbReference type="SUPFAM" id="SSF46689">
    <property type="entry name" value="Homeodomain-like"/>
    <property type="match status" value="2"/>
</dbReference>
<dbReference type="InterPro" id="IPR009057">
    <property type="entry name" value="Homeodomain-like_sf"/>
</dbReference>
<reference evidence="5 6" key="1">
    <citation type="submission" date="2020-07" db="EMBL/GenBank/DDBJ databases">
        <title>Pusillimonas sp. nov., isolated from poultry manure in Taiwan.</title>
        <authorList>
            <person name="Lin S.-Y."/>
            <person name="Tang Y.-S."/>
            <person name="Young C.-C."/>
        </authorList>
    </citation>
    <scope>NUCLEOTIDE SEQUENCE [LARGE SCALE GENOMIC DNA]</scope>
    <source>
        <strain evidence="5 6">CC-YST705</strain>
    </source>
</reference>
<name>A0ABS8CFE1_9BURK</name>
<dbReference type="EMBL" id="JACDXW010000008">
    <property type="protein sequence ID" value="MCB5364751.1"/>
    <property type="molecule type" value="Genomic_DNA"/>
</dbReference>
<dbReference type="RefSeq" id="WP_226955166.1">
    <property type="nucleotide sequence ID" value="NZ_JACDXW010000008.1"/>
</dbReference>
<dbReference type="Proteomes" id="UP000776983">
    <property type="component" value="Unassembled WGS sequence"/>
</dbReference>
<dbReference type="PANTHER" id="PTHR46796">
    <property type="entry name" value="HTH-TYPE TRANSCRIPTIONAL ACTIVATOR RHAS-RELATED"/>
    <property type="match status" value="1"/>
</dbReference>
<feature type="domain" description="HTH araC/xylS-type" evidence="4">
    <location>
        <begin position="224"/>
        <end position="326"/>
    </location>
</feature>
<evidence type="ECO:0000259" key="4">
    <source>
        <dbReference type="PROSITE" id="PS01124"/>
    </source>
</evidence>
<accession>A0ABS8CFE1</accession>
<evidence type="ECO:0000256" key="2">
    <source>
        <dbReference type="ARBA" id="ARBA00023125"/>
    </source>
</evidence>
<dbReference type="InterPro" id="IPR035418">
    <property type="entry name" value="AraC-bd_2"/>
</dbReference>
<organism evidence="5 6">
    <name type="scientific">Mesopusillimonas faecipullorum</name>
    <dbReference type="NCBI Taxonomy" id="2755040"/>
    <lineage>
        <taxon>Bacteria</taxon>
        <taxon>Pseudomonadati</taxon>
        <taxon>Pseudomonadota</taxon>
        <taxon>Betaproteobacteria</taxon>
        <taxon>Burkholderiales</taxon>
        <taxon>Alcaligenaceae</taxon>
        <taxon>Mesopusillimonas</taxon>
    </lineage>
</organism>
<keyword evidence="3" id="KW-0804">Transcription</keyword>
<gene>
    <name evidence="5" type="ORF">H0484_13425</name>
</gene>
<keyword evidence="6" id="KW-1185">Reference proteome</keyword>
<dbReference type="Gene3D" id="1.10.10.60">
    <property type="entry name" value="Homeodomain-like"/>
    <property type="match status" value="1"/>
</dbReference>
<evidence type="ECO:0000313" key="5">
    <source>
        <dbReference type="EMBL" id="MCB5364751.1"/>
    </source>
</evidence>
<evidence type="ECO:0000313" key="6">
    <source>
        <dbReference type="Proteomes" id="UP000776983"/>
    </source>
</evidence>
<sequence>MLSQRLPEACLLLQTEDMALASASIERLYAPFSWRLPVSRPGPHESVRIHSTSWGPLQPSMIGYGRDIDIQPRGLGGALLVTTVLQGRLLQSNKSDSFGGGPGTVLLATEDDCPTFRYGRQTEVLKLVFPQHRINTLCWELLGRRERQPVRFEAAALNGASAQRWLELVTYLAASVSSPAISGTGRLAHGLEEMLVLHLLSTTPHNHLETIFRSSPTLAPREYHRACAYMEENLHEPLTLLDIAKAAGCSARSLSRAFQHAHDTTPMRHLTELRLQRVRALLQTHDHQWNMTIAQAAMHCGFSHLGEFHQQYRRRFGESPSQTRSGK</sequence>
<evidence type="ECO:0000256" key="1">
    <source>
        <dbReference type="ARBA" id="ARBA00023015"/>
    </source>
</evidence>
<evidence type="ECO:0000256" key="3">
    <source>
        <dbReference type="ARBA" id="ARBA00023163"/>
    </source>
</evidence>
<dbReference type="PANTHER" id="PTHR46796:SF6">
    <property type="entry name" value="ARAC SUBFAMILY"/>
    <property type="match status" value="1"/>
</dbReference>
<dbReference type="Pfam" id="PF12833">
    <property type="entry name" value="HTH_18"/>
    <property type="match status" value="1"/>
</dbReference>
<proteinExistence type="predicted"/>
<comment type="caution">
    <text evidence="5">The sequence shown here is derived from an EMBL/GenBank/DDBJ whole genome shotgun (WGS) entry which is preliminary data.</text>
</comment>